<name>A0A6M8U3M3_9GAMM</name>
<evidence type="ECO:0000313" key="2">
    <source>
        <dbReference type="Proteomes" id="UP000505325"/>
    </source>
</evidence>
<evidence type="ECO:0000313" key="1">
    <source>
        <dbReference type="EMBL" id="QKJ85318.1"/>
    </source>
</evidence>
<keyword evidence="2" id="KW-1185">Reference proteome</keyword>
<proteinExistence type="predicted"/>
<dbReference type="NCBIfam" id="NF007573">
    <property type="entry name" value="PRK10204.1"/>
    <property type="match status" value="1"/>
</dbReference>
<dbReference type="Pfam" id="PF10832">
    <property type="entry name" value="YhfG"/>
    <property type="match status" value="1"/>
</dbReference>
<dbReference type="InterPro" id="IPR022541">
    <property type="entry name" value="YhfG"/>
</dbReference>
<reference evidence="1 2" key="1">
    <citation type="submission" date="2020-06" db="EMBL/GenBank/DDBJ databases">
        <title>Genome sequence of Paramixta manurensis strain PD-1.</title>
        <authorList>
            <person name="Lee C.W."/>
            <person name="Kim J."/>
        </authorList>
    </citation>
    <scope>NUCLEOTIDE SEQUENCE [LARGE SCALE GENOMIC DNA]</scope>
    <source>
        <strain evidence="1 2">PD-1</strain>
    </source>
</reference>
<sequence>MSAKLTDKQKEALWQRRRNTNFQASTRLEGFAIAEVTLSAEQAQQRLQELRRQYGG</sequence>
<organism evidence="1 2">
    <name type="scientific">Paramixta manurensis</name>
    <dbReference type="NCBI Taxonomy" id="2740817"/>
    <lineage>
        <taxon>Bacteria</taxon>
        <taxon>Pseudomonadati</taxon>
        <taxon>Pseudomonadota</taxon>
        <taxon>Gammaproteobacteria</taxon>
        <taxon>Enterobacterales</taxon>
        <taxon>Erwiniaceae</taxon>
        <taxon>Paramixta</taxon>
    </lineage>
</organism>
<dbReference type="EMBL" id="CP054212">
    <property type="protein sequence ID" value="QKJ85318.1"/>
    <property type="molecule type" value="Genomic_DNA"/>
</dbReference>
<evidence type="ECO:0008006" key="3">
    <source>
        <dbReference type="Google" id="ProtNLM"/>
    </source>
</evidence>
<accession>A0A6M8U3M3</accession>
<gene>
    <name evidence="1" type="ORF">PMPD1_0338</name>
</gene>
<dbReference type="AlphaFoldDB" id="A0A6M8U3M3"/>
<dbReference type="Proteomes" id="UP000505325">
    <property type="component" value="Chromosome"/>
</dbReference>
<dbReference type="KEGG" id="pmak:PMPD1_0338"/>
<protein>
    <recommendedName>
        <fullName evidence="3">DUF2559 family protein</fullName>
    </recommendedName>
</protein>
<dbReference type="RefSeq" id="WP_173632431.1">
    <property type="nucleotide sequence ID" value="NZ_CP054212.1"/>
</dbReference>